<dbReference type="InterPro" id="IPR000337">
    <property type="entry name" value="GPCR_3"/>
</dbReference>
<keyword evidence="10" id="KW-0325">Glycoprotein</keyword>
<dbReference type="UCSC" id="RGD:1560561">
    <property type="organism name" value="rat"/>
</dbReference>
<feature type="transmembrane region" description="Helical" evidence="12">
    <location>
        <begin position="757"/>
        <end position="775"/>
    </location>
</feature>
<keyword evidence="9" id="KW-0675">Receptor</keyword>
<dbReference type="GeneID" id="501794"/>
<protein>
    <submittedName>
        <fullName evidence="15">Vomeronasal 2 receptor, 60</fullName>
    </submittedName>
</protein>
<evidence type="ECO:0000256" key="2">
    <source>
        <dbReference type="ARBA" id="ARBA00007242"/>
    </source>
</evidence>
<dbReference type="InterPro" id="IPR038550">
    <property type="entry name" value="GPCR_3_9-Cys_sf"/>
</dbReference>
<dbReference type="PROSITE" id="PS50259">
    <property type="entry name" value="G_PROTEIN_RECEP_F3_4"/>
    <property type="match status" value="1"/>
</dbReference>
<evidence type="ECO:0000256" key="5">
    <source>
        <dbReference type="ARBA" id="ARBA00022729"/>
    </source>
</evidence>
<evidence type="ECO:0000313" key="15">
    <source>
        <dbReference type="Ensembl" id="ENSRNOP00000042646.5"/>
    </source>
</evidence>
<dbReference type="FunFam" id="3.40.50.2300:FF:000024">
    <property type="entry name" value="Vomeronasal 2, receptor 73"/>
    <property type="match status" value="1"/>
</dbReference>
<keyword evidence="5 13" id="KW-0732">Signal</keyword>
<keyword evidence="7" id="KW-0297">G-protein coupled receptor</keyword>
<dbReference type="VEuPathDB" id="HostDB:ENSRNOG00000066069"/>
<feature type="transmembrane region" description="Helical" evidence="12">
    <location>
        <begin position="819"/>
        <end position="842"/>
    </location>
</feature>
<evidence type="ECO:0000259" key="14">
    <source>
        <dbReference type="PROSITE" id="PS50259"/>
    </source>
</evidence>
<dbReference type="InterPro" id="IPR017978">
    <property type="entry name" value="GPCR_3_C"/>
</dbReference>
<dbReference type="PANTHER" id="PTHR24061">
    <property type="entry name" value="CALCIUM-SENSING RECEPTOR-RELATED"/>
    <property type="match status" value="1"/>
</dbReference>
<evidence type="ECO:0000256" key="6">
    <source>
        <dbReference type="ARBA" id="ARBA00022989"/>
    </source>
</evidence>
<comment type="similarity">
    <text evidence="2">Belongs to the G-protein coupled receptor 3 family.</text>
</comment>
<proteinExistence type="inferred from homology"/>
<sequence length="864" mass="98734">MMLLLIFMFLLLQYSSDVYSFDRSSCAAKTKTSVYKDGDMVLAAFLPLFTITIDSASDNQSNNNFYIHQHVKECKFIHSFHFIVLAMVYAIEEINRNPHILPNVSLGYDIYNVLFNEWWILNRCITWLSGPKKYVPNYTCRREMKSIAALTGISWIISTNIGTLLELYKYPQLTIGSFDPNLNNHEQFHDIYQIAYKDMSLTHGIVSLLNYFHWNWVGLIVSEGQNGFQIISELRAEMDRNKICVDFVEMIRVSEVSYLPSYLLSPTHLAKSTANVIITYGDSDFMRGFLFYLRQILVTRKVWIMNSDWDVIIQSKHFILQSFHGSLIFAHHHKETSGYRNFIQTVHPSKYPEDFYLTRFWFYFFNCSFADDDCNTLENCLPNASLHETPGSHFDMVMTEFAYNIYNAVYAVAHSLHKMLLQQVEVTPVKEAEDLIFSAWQLHPFLKNMQFTNPAGEQVNLNEKMKLNADYDILNYWNFPEGLQLKVKVGQFSPYGPLGQQLSLSEDTIEWPTEITETPRSICSESCGPGFRKSLPEGKVSCCFDCVPCPENEISNETDVDQCMQCLDHQYANTAQNHCLQKSMTFLDYEDPMGISLSCIALCFSALTSLVLSIFLKQKNTPIVKANNRTLTYILLIALNFCFLCSFLFIGHPNTATCILQQTTFAVVFTVAVSTVLAKTITVVLAFKVTAPGRRIRWLLVTRAPNFIVPICTLIQIILCGVWLGNSPPFIDTDTRSEHEHIIIMCNKGSVTAFYCVQGYLGALALGSFTLAFLARNLPDTFNEAKFLTFSMLVFCSVWVTFLPVYHSTKGKHMVVVEVFSILVSSAGLLGCIFAPKCYIILLRPQRNSIQGHRDKIHYNYKTS</sequence>
<accession>D4A8G4</accession>
<evidence type="ECO:0000313" key="16">
    <source>
        <dbReference type="Proteomes" id="UP000002494"/>
    </source>
</evidence>
<dbReference type="GO" id="GO:0005886">
    <property type="term" value="C:plasma membrane"/>
    <property type="evidence" value="ECO:0000318"/>
    <property type="project" value="GO_Central"/>
</dbReference>
<evidence type="ECO:0000256" key="11">
    <source>
        <dbReference type="ARBA" id="ARBA00023224"/>
    </source>
</evidence>
<dbReference type="HOGENOM" id="CLU_005389_5_0_1"/>
<keyword evidence="16" id="KW-1185">Reference proteome</keyword>
<dbReference type="InterPro" id="IPR004073">
    <property type="entry name" value="GPCR_3_vmron_rcpt_2"/>
</dbReference>
<dbReference type="KEGG" id="rno:501794"/>
<dbReference type="SUPFAM" id="SSF53822">
    <property type="entry name" value="Periplasmic binding protein-like I"/>
    <property type="match status" value="1"/>
</dbReference>
<dbReference type="RefSeq" id="NP_001092950.1">
    <property type="nucleotide sequence ID" value="NM_001099480.1"/>
</dbReference>
<name>D4A8G4_RAT</name>
<evidence type="ECO:0000256" key="13">
    <source>
        <dbReference type="SAM" id="SignalP"/>
    </source>
</evidence>
<keyword evidence="11" id="KW-0807">Transducer</keyword>
<dbReference type="PaxDb" id="10116-ENSRNOP00000042646"/>
<dbReference type="GO" id="GO:0004930">
    <property type="term" value="F:G protein-coupled receptor activity"/>
    <property type="evidence" value="ECO:0000318"/>
    <property type="project" value="GO_Central"/>
</dbReference>
<feature type="transmembrane region" description="Helical" evidence="12">
    <location>
        <begin position="787"/>
        <end position="807"/>
    </location>
</feature>
<feature type="transmembrane region" description="Helical" evidence="12">
    <location>
        <begin position="593"/>
        <end position="616"/>
    </location>
</feature>
<dbReference type="eggNOG" id="KOG1056">
    <property type="taxonomic scope" value="Eukaryota"/>
</dbReference>
<evidence type="ECO:0000256" key="8">
    <source>
        <dbReference type="ARBA" id="ARBA00023136"/>
    </source>
</evidence>
<evidence type="ECO:0000256" key="7">
    <source>
        <dbReference type="ARBA" id="ARBA00023040"/>
    </source>
</evidence>
<dbReference type="PRINTS" id="PR00248">
    <property type="entry name" value="GPCRMGR"/>
</dbReference>
<feature type="chain" id="PRO_5035292020" evidence="13">
    <location>
        <begin position="21"/>
        <end position="864"/>
    </location>
</feature>
<dbReference type="InterPro" id="IPR000068">
    <property type="entry name" value="GPCR_3_Ca_sens_rcpt-rel"/>
</dbReference>
<keyword evidence="6 12" id="KW-1133">Transmembrane helix</keyword>
<dbReference type="AlphaFoldDB" id="D4A8G4"/>
<dbReference type="CDD" id="cd06365">
    <property type="entry name" value="PBP1_pheromone_receptor"/>
    <property type="match status" value="1"/>
</dbReference>
<feature type="transmembrane region" description="Helical" evidence="12">
    <location>
        <begin position="663"/>
        <end position="687"/>
    </location>
</feature>
<evidence type="ECO:0000256" key="4">
    <source>
        <dbReference type="ARBA" id="ARBA00022692"/>
    </source>
</evidence>
<reference evidence="15" key="2">
    <citation type="submission" date="2025-08" db="UniProtKB">
        <authorList>
            <consortium name="Ensembl"/>
        </authorList>
    </citation>
    <scope>IDENTIFICATION</scope>
    <source>
        <strain evidence="15">Brown Norway</strain>
    </source>
</reference>
<dbReference type="Proteomes" id="UP000002494">
    <property type="component" value="Chromosome 12"/>
</dbReference>
<dbReference type="AGR" id="RGD:1560561"/>
<dbReference type="FunFam" id="2.10.50.30:FF:000002">
    <property type="entry name" value="Vomeronasal 2 receptor, h1"/>
    <property type="match status" value="1"/>
</dbReference>
<dbReference type="RGD" id="1560561">
    <property type="gene designation" value="Vom2r60"/>
</dbReference>
<reference evidence="15" key="1">
    <citation type="submission" date="2024-01" db="EMBL/GenBank/DDBJ databases">
        <title>GRCr8: a new rat reference genome assembly contstructed from accurate long reads and long range scaffolding.</title>
        <authorList>
            <person name="Doris P.A."/>
            <person name="Kalbfleisch T."/>
            <person name="Li K."/>
            <person name="Howe K."/>
            <person name="Wood J."/>
        </authorList>
    </citation>
    <scope>NUCLEOTIDE SEQUENCE [LARGE SCALE GENOMIC DNA]</scope>
    <source>
        <strain evidence="15">Brown Norway</strain>
    </source>
</reference>
<feature type="domain" description="G-protein coupled receptors family 3 profile" evidence="14">
    <location>
        <begin position="593"/>
        <end position="857"/>
    </location>
</feature>
<evidence type="ECO:0000256" key="1">
    <source>
        <dbReference type="ARBA" id="ARBA00004651"/>
    </source>
</evidence>
<dbReference type="PANTHER" id="PTHR24061:SF411">
    <property type="entry name" value="VOMERONASAL 2, RECEPTOR 10-RELATED"/>
    <property type="match status" value="1"/>
</dbReference>
<dbReference type="InterPro" id="IPR001828">
    <property type="entry name" value="ANF_lig-bd_rcpt"/>
</dbReference>
<dbReference type="GeneTree" id="ENSGT00950000183069"/>
<evidence type="ECO:0000256" key="9">
    <source>
        <dbReference type="ARBA" id="ARBA00023170"/>
    </source>
</evidence>
<dbReference type="Ensembl" id="ENSRNOT00000041244.6">
    <property type="protein sequence ID" value="ENSRNOP00000042646.5"/>
    <property type="gene ID" value="ENSRNOG00000081132.1"/>
</dbReference>
<dbReference type="PRINTS" id="PR01535">
    <property type="entry name" value="VOMERONASL2R"/>
</dbReference>
<dbReference type="Gene3D" id="2.10.50.30">
    <property type="entry name" value="GPCR, family 3, nine cysteines domain"/>
    <property type="match status" value="1"/>
</dbReference>
<evidence type="ECO:0000256" key="10">
    <source>
        <dbReference type="ARBA" id="ARBA00023180"/>
    </source>
</evidence>
<feature type="transmembrane region" description="Helical" evidence="12">
    <location>
        <begin position="631"/>
        <end position="651"/>
    </location>
</feature>
<gene>
    <name evidence="15 17" type="primary">Vom2r60</name>
</gene>
<keyword evidence="8 12" id="KW-0472">Membrane</keyword>
<dbReference type="InterPro" id="IPR028082">
    <property type="entry name" value="Peripla_BP_I"/>
</dbReference>
<dbReference type="Pfam" id="PF01094">
    <property type="entry name" value="ANF_receptor"/>
    <property type="match status" value="1"/>
</dbReference>
<dbReference type="Pfam" id="PF00003">
    <property type="entry name" value="7tm_3"/>
    <property type="match status" value="1"/>
</dbReference>
<reference evidence="15" key="3">
    <citation type="submission" date="2025-09" db="UniProtKB">
        <authorList>
            <consortium name="Ensembl"/>
        </authorList>
    </citation>
    <scope>IDENTIFICATION</scope>
    <source>
        <strain evidence="15">Brown Norway</strain>
    </source>
</reference>
<evidence type="ECO:0000256" key="12">
    <source>
        <dbReference type="SAM" id="Phobius"/>
    </source>
</evidence>
<dbReference type="Pfam" id="PF07562">
    <property type="entry name" value="NCD3G"/>
    <property type="match status" value="1"/>
</dbReference>
<keyword evidence="4 12" id="KW-0812">Transmembrane</keyword>
<organism evidence="15 16">
    <name type="scientific">Rattus norvegicus</name>
    <name type="common">Rat</name>
    <dbReference type="NCBI Taxonomy" id="10116"/>
    <lineage>
        <taxon>Eukaryota</taxon>
        <taxon>Metazoa</taxon>
        <taxon>Chordata</taxon>
        <taxon>Craniata</taxon>
        <taxon>Vertebrata</taxon>
        <taxon>Euteleostomi</taxon>
        <taxon>Mammalia</taxon>
        <taxon>Eutheria</taxon>
        <taxon>Euarchontoglires</taxon>
        <taxon>Glires</taxon>
        <taxon>Rodentia</taxon>
        <taxon>Myomorpha</taxon>
        <taxon>Muroidea</taxon>
        <taxon>Muridae</taxon>
        <taxon>Murinae</taxon>
        <taxon>Rattus</taxon>
    </lineage>
</organism>
<comment type="subcellular location">
    <subcellularLocation>
        <location evidence="1">Cell membrane</location>
        <topology evidence="1">Multi-pass membrane protein</topology>
    </subcellularLocation>
</comment>
<dbReference type="CTD" id="501794"/>
<dbReference type="Gene3D" id="3.40.50.2300">
    <property type="match status" value="2"/>
</dbReference>
<feature type="signal peptide" evidence="13">
    <location>
        <begin position="1"/>
        <end position="20"/>
    </location>
</feature>
<evidence type="ECO:0000256" key="3">
    <source>
        <dbReference type="ARBA" id="ARBA00022475"/>
    </source>
</evidence>
<feature type="transmembrane region" description="Helical" evidence="12">
    <location>
        <begin position="707"/>
        <end position="725"/>
    </location>
</feature>
<dbReference type="InterPro" id="IPR011500">
    <property type="entry name" value="GPCR_3_9-Cys_dom"/>
</dbReference>
<dbReference type="InParanoid" id="D4A8G4"/>
<evidence type="ECO:0000313" key="17">
    <source>
        <dbReference type="RGD" id="1560561"/>
    </source>
</evidence>
<dbReference type="OrthoDB" id="5984008at2759"/>
<keyword evidence="3" id="KW-1003">Cell membrane</keyword>
<dbReference type="CDD" id="cd15283">
    <property type="entry name" value="7tmC_V2R_pheromone"/>
    <property type="match status" value="1"/>
</dbReference>